<feature type="coiled-coil region" evidence="5">
    <location>
        <begin position="237"/>
        <end position="264"/>
    </location>
</feature>
<dbReference type="Pfam" id="PF02646">
    <property type="entry name" value="RmuC"/>
    <property type="match status" value="1"/>
</dbReference>
<evidence type="ECO:0000313" key="7">
    <source>
        <dbReference type="Proteomes" id="UP000031671"/>
    </source>
</evidence>
<feature type="coiled-coil region" evidence="5">
    <location>
        <begin position="27"/>
        <end position="135"/>
    </location>
</feature>
<evidence type="ECO:0000313" key="6">
    <source>
        <dbReference type="EMBL" id="GAM58285.1"/>
    </source>
</evidence>
<dbReference type="EMBL" id="BBRZ01000081">
    <property type="protein sequence ID" value="GAM58285.1"/>
    <property type="molecule type" value="Genomic_DNA"/>
</dbReference>
<dbReference type="InterPro" id="IPR003798">
    <property type="entry name" value="DNA_recombination_RmuC"/>
</dbReference>
<evidence type="ECO:0000256" key="3">
    <source>
        <dbReference type="ARBA" id="ARBA00023054"/>
    </source>
</evidence>
<comment type="caution">
    <text evidence="6">The sequence shown here is derived from an EMBL/GenBank/DDBJ whole genome shotgun (WGS) entry which is preliminary data.</text>
</comment>
<organism evidence="6 7">
    <name type="scientific">Vibrio ishigakensis</name>
    <dbReference type="NCBI Taxonomy" id="1481914"/>
    <lineage>
        <taxon>Bacteria</taxon>
        <taxon>Pseudomonadati</taxon>
        <taxon>Pseudomonadota</taxon>
        <taxon>Gammaproteobacteria</taxon>
        <taxon>Vibrionales</taxon>
        <taxon>Vibrionaceae</taxon>
        <taxon>Vibrio</taxon>
    </lineage>
</organism>
<reference evidence="6 7" key="1">
    <citation type="submission" date="2015-01" db="EMBL/GenBank/DDBJ databases">
        <title>Vibrio sp. C1 JCM 19231 whole genome shotgun sequence.</title>
        <authorList>
            <person name="Sawabe T."/>
            <person name="Meirelles P."/>
            <person name="Feng G."/>
            <person name="Sayaka M."/>
            <person name="Hattori M."/>
            <person name="Ohkuma M."/>
        </authorList>
    </citation>
    <scope>NUCLEOTIDE SEQUENCE [LARGE SCALE GENOMIC DNA]</scope>
    <source>
        <strain evidence="7">JCM 19231</strain>
    </source>
</reference>
<dbReference type="Proteomes" id="UP000031671">
    <property type="component" value="Unassembled WGS sequence"/>
</dbReference>
<accession>A0A0B8NUS7</accession>
<keyword evidence="7" id="KW-1185">Reference proteome</keyword>
<dbReference type="AlphaFoldDB" id="A0A0B8NUS7"/>
<evidence type="ECO:0000256" key="5">
    <source>
        <dbReference type="SAM" id="Coils"/>
    </source>
</evidence>
<name>A0A0B8NUS7_9VIBR</name>
<dbReference type="PANTHER" id="PTHR30563">
    <property type="entry name" value="DNA RECOMBINATION PROTEIN RMUC"/>
    <property type="match status" value="1"/>
</dbReference>
<evidence type="ECO:0000256" key="2">
    <source>
        <dbReference type="ARBA" id="ARBA00009840"/>
    </source>
</evidence>
<sequence>MNTIYVAFGLAIAFCSGLSYWLAYRKTVRCELELERLQTEKENLASAFEQAEIALDEEQKQHIALQMRFAQNQTELNEARKSASEHKEKSNSLELRLNQLQEFLLQAKSRESAANASLMSKSEELSAELERVEGLTLDLKNCNENLARSQHSVGKLQTELATKQQHFDEQIALLRESKQELSKEFERLASEILERKGQAFKQMNSESMQSILNPIHQELKGFKTKVEDIHSKESEQRVQLRTELQHLQKLNQEITDQASKLTTALKGEKKVQGNWGELMLENVLDNSGLRLGMDYKREVSINTEEGRLRPDAIVYLPQNKHLVIDAKTSLNAYTRYVNSEDSAERDYALKQHADAVRDRINELASKEYSRLPGINSPEVVIMFIPVESAYVEALKYDSNLFQSALEKNILVATPTTLLTSLNIVRQLWRFEEQNKHTQELASRAEKFYSKLNTFLGGMEGVGKQLDKAKETYDRALGQLYTGKGNLIKQASEFKELGVAVNRELPQEMVEKANLELEVISNPEIESTQQSIPQGINL</sequence>
<dbReference type="GO" id="GO:0006310">
    <property type="term" value="P:DNA recombination"/>
    <property type="evidence" value="ECO:0007669"/>
    <property type="project" value="UniProtKB-KW"/>
</dbReference>
<keyword evidence="4" id="KW-0233">DNA recombination</keyword>
<protein>
    <submittedName>
        <fullName evidence="6">DNA recombination protein</fullName>
    </submittedName>
</protein>
<comment type="function">
    <text evidence="1">Involved in DNA recombination.</text>
</comment>
<comment type="similarity">
    <text evidence="2">Belongs to the RmuC family.</text>
</comment>
<dbReference type="PANTHER" id="PTHR30563:SF0">
    <property type="entry name" value="DNA RECOMBINATION PROTEIN RMUC"/>
    <property type="match status" value="1"/>
</dbReference>
<gene>
    <name evidence="6" type="ORF">JCM19231_95</name>
</gene>
<reference evidence="6 7" key="2">
    <citation type="submission" date="2015-01" db="EMBL/GenBank/DDBJ databases">
        <authorList>
            <consortium name="NBRP consortium"/>
            <person name="Sawabe T."/>
            <person name="Meirelles P."/>
            <person name="Feng G."/>
            <person name="Sayaka M."/>
            <person name="Hattori M."/>
            <person name="Ohkuma M."/>
        </authorList>
    </citation>
    <scope>NUCLEOTIDE SEQUENCE [LARGE SCALE GENOMIC DNA]</scope>
    <source>
        <strain evidence="7">JCM 19231</strain>
    </source>
</reference>
<evidence type="ECO:0000256" key="4">
    <source>
        <dbReference type="ARBA" id="ARBA00023172"/>
    </source>
</evidence>
<evidence type="ECO:0000256" key="1">
    <source>
        <dbReference type="ARBA" id="ARBA00003416"/>
    </source>
</evidence>
<proteinExistence type="inferred from homology"/>
<keyword evidence="3 5" id="KW-0175">Coiled coil</keyword>
<dbReference type="RefSeq" id="WP_261835497.1">
    <property type="nucleotide sequence ID" value="NZ_AP024881.1"/>
</dbReference>